<evidence type="ECO:0000313" key="9">
    <source>
        <dbReference type="EMBL" id="WPK27688.1"/>
    </source>
</evidence>
<keyword evidence="10" id="KW-1185">Reference proteome</keyword>
<keyword evidence="4" id="KW-0146">Chitin degradation</keyword>
<dbReference type="RefSeq" id="XP_062880065.1">
    <property type="nucleotide sequence ID" value="XM_063023995.1"/>
</dbReference>
<evidence type="ECO:0000259" key="8">
    <source>
        <dbReference type="PROSITE" id="PS51677"/>
    </source>
</evidence>
<feature type="domain" description="NodB homology" evidence="8">
    <location>
        <begin position="110"/>
        <end position="301"/>
    </location>
</feature>
<evidence type="ECO:0000256" key="4">
    <source>
        <dbReference type="ARBA" id="ARBA00023024"/>
    </source>
</evidence>
<keyword evidence="4" id="KW-0119">Carbohydrate metabolism</keyword>
<proteinExistence type="predicted"/>
<name>A0AAX4HH00_9ASCO</name>
<evidence type="ECO:0000256" key="2">
    <source>
        <dbReference type="ARBA" id="ARBA00022723"/>
    </source>
</evidence>
<dbReference type="GO" id="GO:0046872">
    <property type="term" value="F:metal ion binding"/>
    <property type="evidence" value="ECO:0007669"/>
    <property type="project" value="UniProtKB-KW"/>
</dbReference>
<keyword evidence="2" id="KW-0479">Metal-binding</keyword>
<dbReference type="GeneID" id="88176144"/>
<dbReference type="GO" id="GO:0006032">
    <property type="term" value="P:chitin catabolic process"/>
    <property type="evidence" value="ECO:0007669"/>
    <property type="project" value="UniProtKB-KW"/>
</dbReference>
<evidence type="ECO:0000256" key="5">
    <source>
        <dbReference type="ARBA" id="ARBA00023285"/>
    </source>
</evidence>
<organism evidence="9 10">
    <name type="scientific">Australozyma saopauloensis</name>
    <dbReference type="NCBI Taxonomy" id="291208"/>
    <lineage>
        <taxon>Eukaryota</taxon>
        <taxon>Fungi</taxon>
        <taxon>Dikarya</taxon>
        <taxon>Ascomycota</taxon>
        <taxon>Saccharomycotina</taxon>
        <taxon>Pichiomycetes</taxon>
        <taxon>Metschnikowiaceae</taxon>
        <taxon>Australozyma</taxon>
    </lineage>
</organism>
<dbReference type="EMBL" id="CP138900">
    <property type="protein sequence ID" value="WPK27688.1"/>
    <property type="molecule type" value="Genomic_DNA"/>
</dbReference>
<dbReference type="GO" id="GO:0005975">
    <property type="term" value="P:carbohydrate metabolic process"/>
    <property type="evidence" value="ECO:0007669"/>
    <property type="project" value="InterPro"/>
</dbReference>
<keyword evidence="5" id="KW-0170">Cobalt</keyword>
<gene>
    <name evidence="9" type="ORF">PUMCH_005085</name>
</gene>
<sequence length="308" mass="34380">MLYLLLIGCAVGLAIKPHFNAFAPLYTPEAFAAEQPLPFPQWLADFTGCTEWPGMNPPYIPLDFVNLDSLPENLENWIHAEGVCGNVASSAACSFDCYNCVMSEDVHTCPSLTQTFDDGPSPFTPTLTSALTTPLTFFTIGVNVVRFPQIYRDTANKGHIMGCHTWLHPFLPGQTNTQIVAQIEWLIWAMNATYGHLPKWFRPPYGGIDNRVRAIIHQFGMQAVLWDFDTFDWQLAANNDDFGTDAMYGSVSNFIESNDHRGLILEHDSMAHTVNIGIHLHGLIGLEQMTVPQCAGGIDYMKNFNFDK</sequence>
<dbReference type="InterPro" id="IPR002509">
    <property type="entry name" value="NODB_dom"/>
</dbReference>
<dbReference type="PANTHER" id="PTHR10587:SF133">
    <property type="entry name" value="CHITIN DEACETYLASE 1-RELATED"/>
    <property type="match status" value="1"/>
</dbReference>
<accession>A0AAX4HH00</accession>
<dbReference type="AlphaFoldDB" id="A0AAX4HH00"/>
<dbReference type="InterPro" id="IPR011330">
    <property type="entry name" value="Glyco_hydro/deAcase_b/a-brl"/>
</dbReference>
<evidence type="ECO:0000256" key="7">
    <source>
        <dbReference type="ARBA" id="ARBA00048494"/>
    </source>
</evidence>
<dbReference type="EC" id="3.5.1.41" evidence="6"/>
<reference evidence="9 10" key="1">
    <citation type="submission" date="2023-10" db="EMBL/GenBank/DDBJ databases">
        <title>Draft Genome Sequence of Candida saopaulonensis from a very Premature Infant with Sepsis.</title>
        <authorList>
            <person name="Ning Y."/>
            <person name="Dai R."/>
            <person name="Xiao M."/>
            <person name="Xu Y."/>
            <person name="Yan Q."/>
            <person name="Zhang L."/>
        </authorList>
    </citation>
    <scope>NUCLEOTIDE SEQUENCE [LARGE SCALE GENOMIC DNA]</scope>
    <source>
        <strain evidence="9 10">19XY460</strain>
    </source>
</reference>
<dbReference type="GO" id="GO:0004099">
    <property type="term" value="F:chitin deacetylase activity"/>
    <property type="evidence" value="ECO:0007669"/>
    <property type="project" value="UniProtKB-EC"/>
</dbReference>
<dbReference type="KEGG" id="asau:88176144"/>
<dbReference type="SUPFAM" id="SSF88713">
    <property type="entry name" value="Glycoside hydrolase/deacetylase"/>
    <property type="match status" value="1"/>
</dbReference>
<keyword evidence="3" id="KW-0378">Hydrolase</keyword>
<dbReference type="Proteomes" id="UP001338582">
    <property type="component" value="Chromosome 7"/>
</dbReference>
<evidence type="ECO:0000313" key="10">
    <source>
        <dbReference type="Proteomes" id="UP001338582"/>
    </source>
</evidence>
<dbReference type="GO" id="GO:0005628">
    <property type="term" value="C:prospore membrane"/>
    <property type="evidence" value="ECO:0007669"/>
    <property type="project" value="TreeGrafter"/>
</dbReference>
<dbReference type="PROSITE" id="PS51677">
    <property type="entry name" value="NODB"/>
    <property type="match status" value="1"/>
</dbReference>
<dbReference type="PANTHER" id="PTHR10587">
    <property type="entry name" value="GLYCOSYL TRANSFERASE-RELATED"/>
    <property type="match status" value="1"/>
</dbReference>
<dbReference type="Pfam" id="PF01522">
    <property type="entry name" value="Polysacc_deac_1"/>
    <property type="match status" value="1"/>
</dbReference>
<dbReference type="InterPro" id="IPR050248">
    <property type="entry name" value="Polysacc_deacetylase_ArnD"/>
</dbReference>
<evidence type="ECO:0000256" key="1">
    <source>
        <dbReference type="ARBA" id="ARBA00001941"/>
    </source>
</evidence>
<comment type="catalytic activity">
    <reaction evidence="7">
        <text>[(1-&gt;4)-N-acetyl-beta-D-glucosaminyl](n) + n H2O = chitosan + n acetate</text>
        <dbReference type="Rhea" id="RHEA:10464"/>
        <dbReference type="Rhea" id="RHEA-COMP:9593"/>
        <dbReference type="Rhea" id="RHEA-COMP:9597"/>
        <dbReference type="ChEBI" id="CHEBI:15377"/>
        <dbReference type="ChEBI" id="CHEBI:17029"/>
        <dbReference type="ChEBI" id="CHEBI:30089"/>
        <dbReference type="ChEBI" id="CHEBI:57704"/>
        <dbReference type="EC" id="3.5.1.41"/>
    </reaction>
    <physiologicalReaction direction="left-to-right" evidence="7">
        <dbReference type="Rhea" id="RHEA:10465"/>
    </physiologicalReaction>
</comment>
<comment type="cofactor">
    <cofactor evidence="1">
        <name>Co(2+)</name>
        <dbReference type="ChEBI" id="CHEBI:48828"/>
    </cofactor>
</comment>
<dbReference type="Gene3D" id="3.20.20.370">
    <property type="entry name" value="Glycoside hydrolase/deacetylase"/>
    <property type="match status" value="1"/>
</dbReference>
<evidence type="ECO:0000256" key="3">
    <source>
        <dbReference type="ARBA" id="ARBA00022801"/>
    </source>
</evidence>
<dbReference type="GO" id="GO:0030476">
    <property type="term" value="P:ascospore wall assembly"/>
    <property type="evidence" value="ECO:0007669"/>
    <property type="project" value="TreeGrafter"/>
</dbReference>
<protein>
    <recommendedName>
        <fullName evidence="6">chitin deacetylase</fullName>
        <ecNumber evidence="6">3.5.1.41</ecNumber>
    </recommendedName>
</protein>
<evidence type="ECO:0000256" key="6">
    <source>
        <dbReference type="ARBA" id="ARBA00024056"/>
    </source>
</evidence>
<keyword evidence="4" id="KW-0624">Polysaccharide degradation</keyword>